<dbReference type="Pfam" id="PF09721">
    <property type="entry name" value="Exosortase_EpsH"/>
    <property type="match status" value="1"/>
</dbReference>
<evidence type="ECO:0000256" key="4">
    <source>
        <dbReference type="ARBA" id="ARBA00022692"/>
    </source>
</evidence>
<dbReference type="eggNOG" id="COG1269">
    <property type="taxonomic scope" value="Bacteria"/>
</dbReference>
<dbReference type="GO" id="GO:0008233">
    <property type="term" value="F:peptidase activity"/>
    <property type="evidence" value="ECO:0007669"/>
    <property type="project" value="UniProtKB-KW"/>
</dbReference>
<evidence type="ECO:0000256" key="6">
    <source>
        <dbReference type="ARBA" id="ARBA00022989"/>
    </source>
</evidence>
<dbReference type="EMBL" id="CP003390">
    <property type="protein sequence ID" value="AFI84272.1"/>
    <property type="molecule type" value="Genomic_DNA"/>
</dbReference>
<evidence type="ECO:0000256" key="3">
    <source>
        <dbReference type="ARBA" id="ARBA00022670"/>
    </source>
</evidence>
<evidence type="ECO:0000256" key="5">
    <source>
        <dbReference type="ARBA" id="ARBA00022801"/>
    </source>
</evidence>
<evidence type="ECO:0000256" key="2">
    <source>
        <dbReference type="ARBA" id="ARBA00022475"/>
    </source>
</evidence>
<dbReference type="GO" id="GO:0006508">
    <property type="term" value="P:proteolysis"/>
    <property type="evidence" value="ECO:0007669"/>
    <property type="project" value="UniProtKB-KW"/>
</dbReference>
<dbReference type="InterPro" id="IPR019127">
    <property type="entry name" value="Exosortase"/>
</dbReference>
<proteinExistence type="predicted"/>
<keyword evidence="7" id="KW-0472">Membrane</keyword>
<keyword evidence="5" id="KW-0378">Hydrolase</keyword>
<comment type="subcellular location">
    <subcellularLocation>
        <location evidence="1">Cell membrane</location>
        <topology evidence="1">Multi-pass membrane protein</topology>
    </subcellularLocation>
</comment>
<keyword evidence="2" id="KW-1003">Cell membrane</keyword>
<evidence type="ECO:0000313" key="8">
    <source>
        <dbReference type="EMBL" id="AFI84272.1"/>
    </source>
</evidence>
<dbReference type="InterPro" id="IPR013426">
    <property type="entry name" value="EpsH-like"/>
</dbReference>
<dbReference type="InterPro" id="IPR026491">
    <property type="entry name" value="ExosortD_VPLPA"/>
</dbReference>
<dbReference type="PATRIC" id="fig|754476.3.peg.1426"/>
<keyword evidence="6" id="KW-1133">Transmembrane helix</keyword>
<gene>
    <name evidence="8" type="ordered locus">Q7A_1442</name>
</gene>
<name>I1XIQ3_METNJ</name>
<evidence type="ECO:0000256" key="1">
    <source>
        <dbReference type="ARBA" id="ARBA00004651"/>
    </source>
</evidence>
<keyword evidence="3" id="KW-0645">Protease</keyword>
<evidence type="ECO:0000313" key="9">
    <source>
        <dbReference type="Proteomes" id="UP000009144"/>
    </source>
</evidence>
<reference evidence="8 9" key="1">
    <citation type="journal article" date="2012" name="J. Bacteriol.">
        <title>Complete genome sequences of Methylophaga sp. strain JAM1 and Methylophaga sp. strain JAM7.</title>
        <authorList>
            <person name="Villeneuve C."/>
            <person name="Martineau C."/>
            <person name="Mauffrey F."/>
            <person name="Villemur R."/>
        </authorList>
    </citation>
    <scope>NUCLEOTIDE SEQUENCE [LARGE SCALE GENOMIC DNA]</scope>
    <source>
        <strain evidence="8 9">JAM1</strain>
    </source>
</reference>
<accession>I1XIQ3</accession>
<keyword evidence="4 8" id="KW-0812">Transmembrane</keyword>
<evidence type="ECO:0000256" key="7">
    <source>
        <dbReference type="ARBA" id="ARBA00023136"/>
    </source>
</evidence>
<dbReference type="HOGENOM" id="CLU_039817_1_0_6"/>
<dbReference type="AlphaFoldDB" id="I1XIQ3"/>
<reference evidence="8 9" key="2">
    <citation type="journal article" date="2013" name="Int. J. Syst. Evol. Microbiol.">
        <title>Methylophaga nitratireducenticrescens sp. nov. and Methylophaga frappieri sp. nov., isolated from the biofilm of the methanol-fed denitrification system treating the seawater at the Montreal Biodome.</title>
        <authorList>
            <person name="Villeneuve C."/>
            <person name="Martineau C."/>
            <person name="Mauffrey F."/>
            <person name="Villemur R."/>
        </authorList>
    </citation>
    <scope>NUCLEOTIDE SEQUENCE [LARGE SCALE GENOMIC DNA]</scope>
    <source>
        <strain evidence="8 9">JAM1</strain>
    </source>
</reference>
<dbReference type="KEGG" id="mej:Q7A_1442"/>
<dbReference type="InterPro" id="IPR026392">
    <property type="entry name" value="Exo/Archaeosortase_dom"/>
</dbReference>
<dbReference type="Pfam" id="PF11984">
    <property type="entry name" value="DUF3485"/>
    <property type="match status" value="1"/>
</dbReference>
<dbReference type="GO" id="GO:0005886">
    <property type="term" value="C:plasma membrane"/>
    <property type="evidence" value="ECO:0007669"/>
    <property type="project" value="UniProtKB-SubCell"/>
</dbReference>
<sequence length="500" mass="56819">MFILALAIAIIAYWAGLAEAVSRWSNQEEYSHGFLIPLVTLFILWEKRNLINAAKGPPLWSGVFVILIAIIIFIVGEISALFLLIQYSFVMILLGLSMVTVGKATKYTFAPILLLLFAIPLPYVIEVVLTAKLQLFSSWLGVQVIRLFQIPVFLEGNIIDLGVYQLQVVEACSGLRYLFPLMSLGFIAAYFYQAAFWKRATIFLMTIPITILMNSFRIGAIGVMVDNWGISMAEGFLHDFEGWIIFMACAALLFLLVVFLEKIAPSRKTLSQLFGVVDHAPANKMFSGDSLVYSYKPFIVVLILLIAALFSTKFFDNRVEEIPEHQEFISFPLQFTGWIGQHEKLDERVVDKLGMTDYLFVNFTGMDSSIVNLYVAYYETQRKGQSPHSPRVCIPGGGWEIADFRRTEVMGEPINRVIIKNGDQEQLVYYWFQGRGRQIANEYLNKWFLFKDALLENRTDGALVRYVTPVHPGESHQEADARIQLLMQSTSPEIKRYLAE</sequence>
<organism evidence="8 9">
    <name type="scientific">Methylophaga nitratireducenticrescens</name>
    <dbReference type="NCBI Taxonomy" id="754476"/>
    <lineage>
        <taxon>Bacteria</taxon>
        <taxon>Pseudomonadati</taxon>
        <taxon>Pseudomonadota</taxon>
        <taxon>Gammaproteobacteria</taxon>
        <taxon>Thiotrichales</taxon>
        <taxon>Piscirickettsiaceae</taxon>
        <taxon>Methylophaga</taxon>
    </lineage>
</organism>
<dbReference type="NCBIfam" id="TIGR02602">
    <property type="entry name" value="8TM_EpsH"/>
    <property type="match status" value="1"/>
</dbReference>
<dbReference type="InterPro" id="IPR014263">
    <property type="entry name" value="Methanolan_biosynth_EpsI"/>
</dbReference>
<dbReference type="NCBIfam" id="TIGR02914">
    <property type="entry name" value="EpsI_fam"/>
    <property type="match status" value="1"/>
</dbReference>
<dbReference type="NCBIfam" id="TIGR04152">
    <property type="entry name" value="exosort_VPLPA"/>
    <property type="match status" value="1"/>
</dbReference>
<dbReference type="NCBIfam" id="TIGR04178">
    <property type="entry name" value="exo_archaeo"/>
    <property type="match status" value="1"/>
</dbReference>
<dbReference type="STRING" id="754476.Q7A_1442"/>
<protein>
    <submittedName>
        <fullName evidence="8">Eight transmembrane protein EpsH</fullName>
    </submittedName>
</protein>
<dbReference type="Proteomes" id="UP000009144">
    <property type="component" value="Chromosome"/>
</dbReference>
<keyword evidence="9" id="KW-1185">Reference proteome</keyword>